<dbReference type="GO" id="GO:0016787">
    <property type="term" value="F:hydrolase activity"/>
    <property type="evidence" value="ECO:0007669"/>
    <property type="project" value="UniProtKB-KW"/>
</dbReference>
<dbReference type="PANTHER" id="PTHR11080:SF2">
    <property type="entry name" value="LD05707P"/>
    <property type="match status" value="1"/>
</dbReference>
<evidence type="ECO:0000313" key="3">
    <source>
        <dbReference type="EMBL" id="SMC19610.1"/>
    </source>
</evidence>
<dbReference type="InterPro" id="IPR052347">
    <property type="entry name" value="Isochorismatase_Nicotinamidase"/>
</dbReference>
<evidence type="ECO:0000256" key="2">
    <source>
        <dbReference type="ARBA" id="ARBA00022801"/>
    </source>
</evidence>
<gene>
    <name evidence="3" type="ORF">SAMN02745857_00752</name>
</gene>
<evidence type="ECO:0000313" key="4">
    <source>
        <dbReference type="Proteomes" id="UP000192761"/>
    </source>
</evidence>
<keyword evidence="4" id="KW-1185">Reference proteome</keyword>
<accession>A0A1W1X6X5</accession>
<evidence type="ECO:0000256" key="1">
    <source>
        <dbReference type="ARBA" id="ARBA00006336"/>
    </source>
</evidence>
<sequence length="385" mass="41864">MSKTANIQLLIIDPQNDFCDIPGAALPVPGANADMQRVAALVAQYGDALAAIHVTLDSHNPLDIAHPAWWQDAQGNNPAPFTLISVADVQEGRWRASDAQQQAASLAYVQALAERARYQLIIWPEHCLIGGWGHNVQQELAQALAAWGRRELKAVNYVGKGTNPLTEHYSAIQAEVPDAADPHTLPDTGWIASLAQADTILVAGEALSHCVASTVRDLADQLGADQVSKLVLLTDCASPVSGFEALGQAFIDEMVARGMRLAHSDALAEILPATVTMYRPTGPNELALVRASGNKRWPPRLPEQPIFYPVTNEQYACEIAGDWNVKQSGQGFVTRFKVLKSFMDRYTVQCVGGGNHTEWWVPAEELEQLNDHIVGRIEVTQTFPG</sequence>
<dbReference type="STRING" id="1121001.SAMN02745857_00752"/>
<dbReference type="InterPro" id="IPR036380">
    <property type="entry name" value="Isochorismatase-like_sf"/>
</dbReference>
<comment type="similarity">
    <text evidence="1">Belongs to the isochorismatase family.</text>
</comment>
<dbReference type="PANTHER" id="PTHR11080">
    <property type="entry name" value="PYRAZINAMIDASE/NICOTINAMIDASE"/>
    <property type="match status" value="1"/>
</dbReference>
<protein>
    <submittedName>
        <fullName evidence="3">Nicotinamidase-related amidase</fullName>
    </submittedName>
</protein>
<dbReference type="AlphaFoldDB" id="A0A1W1X6X5"/>
<dbReference type="EMBL" id="FWXD01000003">
    <property type="protein sequence ID" value="SMC19610.1"/>
    <property type="molecule type" value="Genomic_DNA"/>
</dbReference>
<organism evidence="3 4">
    <name type="scientific">Andreprevotia lacus DSM 23236</name>
    <dbReference type="NCBI Taxonomy" id="1121001"/>
    <lineage>
        <taxon>Bacteria</taxon>
        <taxon>Pseudomonadati</taxon>
        <taxon>Pseudomonadota</taxon>
        <taxon>Betaproteobacteria</taxon>
        <taxon>Neisseriales</taxon>
        <taxon>Chitinibacteraceae</taxon>
        <taxon>Andreprevotia</taxon>
    </lineage>
</organism>
<name>A0A1W1X6X5_9NEIS</name>
<dbReference type="SUPFAM" id="SSF52499">
    <property type="entry name" value="Isochorismatase-like hydrolases"/>
    <property type="match status" value="1"/>
</dbReference>
<proteinExistence type="inferred from homology"/>
<keyword evidence="2" id="KW-0378">Hydrolase</keyword>
<reference evidence="3 4" key="1">
    <citation type="submission" date="2017-04" db="EMBL/GenBank/DDBJ databases">
        <authorList>
            <person name="Afonso C.L."/>
            <person name="Miller P.J."/>
            <person name="Scott M.A."/>
            <person name="Spackman E."/>
            <person name="Goraichik I."/>
            <person name="Dimitrov K.M."/>
            <person name="Suarez D.L."/>
            <person name="Swayne D.E."/>
        </authorList>
    </citation>
    <scope>NUCLEOTIDE SEQUENCE [LARGE SCALE GENOMIC DNA]</scope>
    <source>
        <strain evidence="3 4">DSM 23236</strain>
    </source>
</reference>
<dbReference type="Gene3D" id="3.40.50.850">
    <property type="entry name" value="Isochorismatase-like"/>
    <property type="match status" value="1"/>
</dbReference>
<dbReference type="Proteomes" id="UP000192761">
    <property type="component" value="Unassembled WGS sequence"/>
</dbReference>
<dbReference type="RefSeq" id="WP_217806980.1">
    <property type="nucleotide sequence ID" value="NZ_FWXD01000003.1"/>
</dbReference>